<dbReference type="InterPro" id="IPR004045">
    <property type="entry name" value="Glutathione_S-Trfase_N"/>
</dbReference>
<evidence type="ECO:0000256" key="3">
    <source>
        <dbReference type="SAM" id="MobiDB-lite"/>
    </source>
</evidence>
<feature type="domain" description="GST N-terminal" evidence="5">
    <location>
        <begin position="3"/>
        <end position="81"/>
    </location>
</feature>
<keyword evidence="7" id="KW-1185">Reference proteome</keyword>
<keyword evidence="4" id="KW-1133">Transmembrane helix</keyword>
<dbReference type="Pfam" id="PF02798">
    <property type="entry name" value="GST_N"/>
    <property type="match status" value="1"/>
</dbReference>
<protein>
    <recommendedName>
        <fullName evidence="1">glutathione transferase</fullName>
        <ecNumber evidence="1">2.5.1.18</ecNumber>
    </recommendedName>
</protein>
<organism evidence="6 7">
    <name type="scientific">Chelydra serpentina</name>
    <name type="common">Snapping turtle</name>
    <name type="synonym">Testudo serpentina</name>
    <dbReference type="NCBI Taxonomy" id="8475"/>
    <lineage>
        <taxon>Eukaryota</taxon>
        <taxon>Metazoa</taxon>
        <taxon>Chordata</taxon>
        <taxon>Craniata</taxon>
        <taxon>Vertebrata</taxon>
        <taxon>Euteleostomi</taxon>
        <taxon>Archelosauria</taxon>
        <taxon>Testudinata</taxon>
        <taxon>Testudines</taxon>
        <taxon>Cryptodira</taxon>
        <taxon>Durocryptodira</taxon>
        <taxon>Americhelydia</taxon>
        <taxon>Chelydroidea</taxon>
        <taxon>Chelydridae</taxon>
        <taxon>Chelydra</taxon>
    </lineage>
</organism>
<dbReference type="EC" id="2.5.1.18" evidence="1"/>
<dbReference type="InterPro" id="IPR050213">
    <property type="entry name" value="GST_superfamily"/>
</dbReference>
<reference evidence="6" key="2">
    <citation type="submission" date="2025-09" db="UniProtKB">
        <authorList>
            <consortium name="Ensembl"/>
        </authorList>
    </citation>
    <scope>IDENTIFICATION</scope>
</reference>
<dbReference type="InterPro" id="IPR003080">
    <property type="entry name" value="GST_alpha"/>
</dbReference>
<keyword evidence="4" id="KW-0812">Transmembrane</keyword>
<name>A0A8C3RNX5_CHESE</name>
<dbReference type="Proteomes" id="UP000694403">
    <property type="component" value="Unplaced"/>
</dbReference>
<dbReference type="Ensembl" id="ENSCSRT00000002763.1">
    <property type="protein sequence ID" value="ENSCSRP00000002669.1"/>
    <property type="gene ID" value="ENSCSRG00000002024.1"/>
</dbReference>
<accession>A0A8C3RNX5</accession>
<reference evidence="6" key="1">
    <citation type="submission" date="2025-08" db="UniProtKB">
        <authorList>
            <consortium name="Ensembl"/>
        </authorList>
    </citation>
    <scope>IDENTIFICATION</scope>
</reference>
<keyword evidence="4" id="KW-0472">Membrane</keyword>
<dbReference type="PRINTS" id="PR01266">
    <property type="entry name" value="GSTRNSFRASEA"/>
</dbReference>
<dbReference type="PROSITE" id="PS50404">
    <property type="entry name" value="GST_NTER"/>
    <property type="match status" value="1"/>
</dbReference>
<evidence type="ECO:0000313" key="7">
    <source>
        <dbReference type="Proteomes" id="UP000694403"/>
    </source>
</evidence>
<dbReference type="PANTHER" id="PTHR11571">
    <property type="entry name" value="GLUTATHIONE S-TRANSFERASE"/>
    <property type="match status" value="1"/>
</dbReference>
<feature type="transmembrane region" description="Helical" evidence="4">
    <location>
        <begin position="21"/>
        <end position="43"/>
    </location>
</feature>
<evidence type="ECO:0000256" key="1">
    <source>
        <dbReference type="ARBA" id="ARBA00012452"/>
    </source>
</evidence>
<proteinExistence type="predicted"/>
<dbReference type="PANTHER" id="PTHR11571:SF230">
    <property type="entry name" value="GLUTATHIONE TRANSFERASE"/>
    <property type="match status" value="1"/>
</dbReference>
<dbReference type="GO" id="GO:0006749">
    <property type="term" value="P:glutathione metabolic process"/>
    <property type="evidence" value="ECO:0007669"/>
    <property type="project" value="TreeGrafter"/>
</dbReference>
<evidence type="ECO:0000259" key="5">
    <source>
        <dbReference type="PROSITE" id="PS50404"/>
    </source>
</evidence>
<dbReference type="GO" id="GO:0004364">
    <property type="term" value="F:glutathione transferase activity"/>
    <property type="evidence" value="ECO:0007669"/>
    <property type="project" value="UniProtKB-EC"/>
</dbReference>
<sequence length="211" mass="24109">MAGKPKLYYLNGRGRMESIRWLLAAAGVEVCFGILNHLCIHLPQNGYLLFQQLPLVEIDGMKMVQTRAILSYIAAKYNLCGKDLKERIMYCNSTIRTQSPVVINQDWLWLFCRPKQKKTKTNKRPECCRSKKKKRGGGGGLNSNQTLPSSVRSSAFTQIDVVFFSHFLTFKNSRISKIPTVKKFLEPGSQRKPVPDDKYAETVKRVLQMSF</sequence>
<evidence type="ECO:0000313" key="6">
    <source>
        <dbReference type="Ensembl" id="ENSCSRP00000002669.1"/>
    </source>
</evidence>
<keyword evidence="2" id="KW-0808">Transferase</keyword>
<dbReference type="SUPFAM" id="SSF52833">
    <property type="entry name" value="Thioredoxin-like"/>
    <property type="match status" value="1"/>
</dbReference>
<dbReference type="InterPro" id="IPR036249">
    <property type="entry name" value="Thioredoxin-like_sf"/>
</dbReference>
<dbReference type="Gene3D" id="3.40.30.10">
    <property type="entry name" value="Glutaredoxin"/>
    <property type="match status" value="1"/>
</dbReference>
<evidence type="ECO:0000256" key="2">
    <source>
        <dbReference type="ARBA" id="ARBA00022679"/>
    </source>
</evidence>
<feature type="region of interest" description="Disordered" evidence="3">
    <location>
        <begin position="122"/>
        <end position="146"/>
    </location>
</feature>
<evidence type="ECO:0000256" key="4">
    <source>
        <dbReference type="SAM" id="Phobius"/>
    </source>
</evidence>
<dbReference type="AlphaFoldDB" id="A0A8C3RNX5"/>